<evidence type="ECO:0000313" key="3">
    <source>
        <dbReference type="EMBL" id="OGI42682.1"/>
    </source>
</evidence>
<dbReference type="GO" id="GO:0003677">
    <property type="term" value="F:DNA binding"/>
    <property type="evidence" value="ECO:0007669"/>
    <property type="project" value="UniProtKB-UniRule"/>
</dbReference>
<dbReference type="STRING" id="1817758.A2150_03590"/>
<dbReference type="InterPro" id="IPR037914">
    <property type="entry name" value="SpoVT-AbrB_sf"/>
</dbReference>
<evidence type="ECO:0000313" key="4">
    <source>
        <dbReference type="Proteomes" id="UP000177925"/>
    </source>
</evidence>
<dbReference type="InterPro" id="IPR007159">
    <property type="entry name" value="SpoVT-AbrB_dom"/>
</dbReference>
<sequence>MKTHIIRIGNSRGLRLPKALLTQCQLEDVVELEVEDNHLVIRSARATRAGWDQAFATMAEHRDDALLDRDTLQPTDWDKTEWRW</sequence>
<feature type="domain" description="SpoVT-AbrB" evidence="2">
    <location>
        <begin position="3"/>
        <end position="46"/>
    </location>
</feature>
<keyword evidence="1" id="KW-0238">DNA-binding</keyword>
<dbReference type="EMBL" id="MFSS01000082">
    <property type="protein sequence ID" value="OGI42682.1"/>
    <property type="molecule type" value="Genomic_DNA"/>
</dbReference>
<gene>
    <name evidence="3" type="ORF">A2150_03590</name>
</gene>
<protein>
    <submittedName>
        <fullName evidence="3">MazE family transcriptional regulator</fullName>
    </submittedName>
</protein>
<proteinExistence type="predicted"/>
<dbReference type="AlphaFoldDB" id="A0A1F6TC57"/>
<dbReference type="Proteomes" id="UP000177925">
    <property type="component" value="Unassembled WGS sequence"/>
</dbReference>
<accession>A0A1F6TC57</accession>
<organism evidence="3 4">
    <name type="scientific">Candidatus Muproteobacteria bacterium RBG_16_64_11</name>
    <dbReference type="NCBI Taxonomy" id="1817758"/>
    <lineage>
        <taxon>Bacteria</taxon>
        <taxon>Pseudomonadati</taxon>
        <taxon>Pseudomonadota</taxon>
        <taxon>Candidatus Muproteobacteria</taxon>
    </lineage>
</organism>
<name>A0A1F6TC57_9PROT</name>
<dbReference type="SMART" id="SM00966">
    <property type="entry name" value="SpoVT_AbrB"/>
    <property type="match status" value="1"/>
</dbReference>
<reference evidence="3 4" key="1">
    <citation type="journal article" date="2016" name="Nat. Commun.">
        <title>Thousands of microbial genomes shed light on interconnected biogeochemical processes in an aquifer system.</title>
        <authorList>
            <person name="Anantharaman K."/>
            <person name="Brown C.T."/>
            <person name="Hug L.A."/>
            <person name="Sharon I."/>
            <person name="Castelle C.J."/>
            <person name="Probst A.J."/>
            <person name="Thomas B.C."/>
            <person name="Singh A."/>
            <person name="Wilkins M.J."/>
            <person name="Karaoz U."/>
            <person name="Brodie E.L."/>
            <person name="Williams K.H."/>
            <person name="Hubbard S.S."/>
            <person name="Banfield J.F."/>
        </authorList>
    </citation>
    <scope>NUCLEOTIDE SEQUENCE [LARGE SCALE GENOMIC DNA]</scope>
</reference>
<dbReference type="Gene3D" id="2.10.260.10">
    <property type="match status" value="1"/>
</dbReference>
<dbReference type="SUPFAM" id="SSF89447">
    <property type="entry name" value="AbrB/MazE/MraZ-like"/>
    <property type="match status" value="1"/>
</dbReference>
<evidence type="ECO:0000256" key="1">
    <source>
        <dbReference type="PROSITE-ProRule" id="PRU01076"/>
    </source>
</evidence>
<dbReference type="PROSITE" id="PS51740">
    <property type="entry name" value="SPOVT_ABRB"/>
    <property type="match status" value="1"/>
</dbReference>
<evidence type="ECO:0000259" key="2">
    <source>
        <dbReference type="PROSITE" id="PS51740"/>
    </source>
</evidence>
<comment type="caution">
    <text evidence="3">The sequence shown here is derived from an EMBL/GenBank/DDBJ whole genome shotgun (WGS) entry which is preliminary data.</text>
</comment>